<dbReference type="Pfam" id="PF00535">
    <property type="entry name" value="Glycos_transf_2"/>
    <property type="match status" value="1"/>
</dbReference>
<dbReference type="EC" id="2.4.-.-" evidence="2"/>
<dbReference type="GO" id="GO:0008417">
    <property type="term" value="F:fucosyltransferase activity"/>
    <property type="evidence" value="ECO:0007669"/>
    <property type="project" value="TreeGrafter"/>
</dbReference>
<dbReference type="InterPro" id="IPR029044">
    <property type="entry name" value="Nucleotide-diphossugar_trans"/>
</dbReference>
<reference evidence="2" key="1">
    <citation type="submission" date="2021-02" db="EMBL/GenBank/DDBJ databases">
        <title>Infant gut strain persistence is associated with maternal origin, phylogeny, and functional potential including surface adhesion and iron acquisition.</title>
        <authorList>
            <person name="Lou Y.C."/>
        </authorList>
    </citation>
    <scope>NUCLEOTIDE SEQUENCE</scope>
    <source>
        <strain evidence="2">L3_101_000M1_dasL3_101_000M1_concoct_87</strain>
    </source>
</reference>
<dbReference type="InterPro" id="IPR001173">
    <property type="entry name" value="Glyco_trans_2-like"/>
</dbReference>
<dbReference type="PANTHER" id="PTHR22916">
    <property type="entry name" value="GLYCOSYLTRANSFERASE"/>
    <property type="match status" value="1"/>
</dbReference>
<dbReference type="SUPFAM" id="SSF53448">
    <property type="entry name" value="Nucleotide-diphospho-sugar transferases"/>
    <property type="match status" value="1"/>
</dbReference>
<gene>
    <name evidence="2" type="ORF">KHY36_03125</name>
</gene>
<keyword evidence="2" id="KW-0328">Glycosyltransferase</keyword>
<accession>A0A943HIC1</accession>
<keyword evidence="2" id="KW-0808">Transferase</keyword>
<dbReference type="EMBL" id="JAGZGG010000004">
    <property type="protein sequence ID" value="MBS5331506.1"/>
    <property type="molecule type" value="Genomic_DNA"/>
</dbReference>
<proteinExistence type="predicted"/>
<evidence type="ECO:0000313" key="2">
    <source>
        <dbReference type="EMBL" id="MBS5331506.1"/>
    </source>
</evidence>
<dbReference type="PANTHER" id="PTHR22916:SF69">
    <property type="entry name" value="BIFUNCTIONAL GLYCOSYLTRANSFERASE PGTA"/>
    <property type="match status" value="1"/>
</dbReference>
<dbReference type="AlphaFoldDB" id="A0A943HIC1"/>
<dbReference type="Proteomes" id="UP000759273">
    <property type="component" value="Unassembled WGS sequence"/>
</dbReference>
<evidence type="ECO:0000259" key="1">
    <source>
        <dbReference type="Pfam" id="PF00535"/>
    </source>
</evidence>
<organism evidence="2 3">
    <name type="scientific">Subdoligranulum variabile</name>
    <dbReference type="NCBI Taxonomy" id="214851"/>
    <lineage>
        <taxon>Bacteria</taxon>
        <taxon>Bacillati</taxon>
        <taxon>Bacillota</taxon>
        <taxon>Clostridia</taxon>
        <taxon>Eubacteriales</taxon>
        <taxon>Oscillospiraceae</taxon>
        <taxon>Subdoligranulum</taxon>
    </lineage>
</organism>
<dbReference type="Gene3D" id="3.90.550.10">
    <property type="entry name" value="Spore Coat Polysaccharide Biosynthesis Protein SpsA, Chain A"/>
    <property type="match status" value="1"/>
</dbReference>
<sequence>MEIISVLLCTYNEPLKYLKLSIESILSQTYTNIQLIIVNDNPKRADMADLLAAYAREDSRIKYIVNPSNIGLVSSLNAGLKNAIGKYIARMDADDIATKDRLEKQLEFLQVKSYDIVGCNAIKIDENGKEIGYLNVPTAHEKIKEYQLYGGCVLHPTWLGKREVFEKLNGYRLVYACEDFDFILRAIQNGFKIGNMPAYGLYYRIRTESVSSKANIRQKLTMYYLIDNGAYQNVPSVEMLEKYLNSVKYKDDFATLEMYEFIKANMKAKKFNLVRIYDFFRIVRNKYFYRNLIEHLKMKEREKYVTIRNNIN</sequence>
<protein>
    <submittedName>
        <fullName evidence="2">Glycosyltransferase</fullName>
        <ecNumber evidence="2">2.4.-.-</ecNumber>
    </submittedName>
</protein>
<feature type="domain" description="Glycosyltransferase 2-like" evidence="1">
    <location>
        <begin position="5"/>
        <end position="167"/>
    </location>
</feature>
<evidence type="ECO:0000313" key="3">
    <source>
        <dbReference type="Proteomes" id="UP000759273"/>
    </source>
</evidence>
<comment type="caution">
    <text evidence="2">The sequence shown here is derived from an EMBL/GenBank/DDBJ whole genome shotgun (WGS) entry which is preliminary data.</text>
</comment>
<name>A0A943HIC1_9FIRM</name>